<dbReference type="InterPro" id="IPR011990">
    <property type="entry name" value="TPR-like_helical_dom_sf"/>
</dbReference>
<sequence>MSADCVKTITEILNEEKWTRATLNNYSINNFKELDALIKLAYEEELQTEVKELCDEHLTHTKNSIAALYISGILGLRRQLIDDTNLVILITIFADNHKWNIVEFLCSSILEFGENKYALRTLADCYENENEEDKKFEVWERLIKVDYEEAEIVKVLAEKREEDGDIEGAVELYKKAIHRFVNKKLFSSVKEIWSKLIQYSPEEVDFFEHVNRKVSTIISDERASQLLEDLYGYYKSQEDWSRCIDILKEILMYDSKNAWARKEITDSYKAKYSYHSQLDEYIRLSNLNQSWRNVHDAIADFEKHISFDVGSFVSHKAWGIGKIRKINGDEITIDFVKKRDHKMSLKMAVNALTSLASDHISALKVRKKKEVLKNKIKSDVPWALKIVIKSFDNAANMKQIKAAIVPSILTPGEWSSWSTQARNILKEDPVFGNHPDKIDVFMVRDKPISKEEKIYNKFKAEKNFFNKIKALDDFVKISDPESDLFNEMFTYFANLLKSYTNADEQVAASFFVVKKLIDQYPFLNSAEFNLDFLNLIENIEDLESVYVGIDNADIRKQFLIALKQKEEWPDIYVRLFPKAMSTSIIDELSNSGHREKIEALFLSIADRYREFRETFIWIVKNYVSEKWCEKHNVSYEKILINMIHLLDITYREISDKRDVSDNRRLNKQILTFLIKDENLVNYINEADQDSVNRIYTLISDVKDLDVKLKQELKQLIKERFKGFKFYDEESPKADVKAAVRGLLVSEKAFKEKQKELKHIIEVEIPTNSKEIGAAIELGDLSENAEYKAGKEKQELLQIAVGKLQEDIDKAKVIDPKSITNDKIAFGIVVTLKNNISGENEVFTIMGPWESDPAKNIISYQSPFAGELLGHGKGEQLKFTINEREYDYSVEELVTADF</sequence>
<dbReference type="PANTHER" id="PTHR30437:SF4">
    <property type="entry name" value="TRANSCRIPTION ELONGATION FACTOR GREA"/>
    <property type="match status" value="1"/>
</dbReference>
<feature type="domain" description="Transcription elongation factor GreA/GreB N-terminal" evidence="8">
    <location>
        <begin position="744"/>
        <end position="812"/>
    </location>
</feature>
<evidence type="ECO:0000313" key="10">
    <source>
        <dbReference type="Proteomes" id="UP001221217"/>
    </source>
</evidence>
<comment type="caution">
    <text evidence="9">The sequence shown here is derived from an EMBL/GenBank/DDBJ whole genome shotgun (WGS) entry which is preliminary data.</text>
</comment>
<dbReference type="SUPFAM" id="SSF48452">
    <property type="entry name" value="TPR-like"/>
    <property type="match status" value="1"/>
</dbReference>
<dbReference type="Pfam" id="PF03449">
    <property type="entry name" value="GreA_GreB_N"/>
    <property type="match status" value="1"/>
</dbReference>
<organism evidence="9 10">
    <name type="scientific">Candidatus Thalassospirochaeta sargassi</name>
    <dbReference type="NCBI Taxonomy" id="3119039"/>
    <lineage>
        <taxon>Bacteria</taxon>
        <taxon>Pseudomonadati</taxon>
        <taxon>Spirochaetota</taxon>
        <taxon>Spirochaetia</taxon>
        <taxon>Spirochaetales</taxon>
        <taxon>Spirochaetaceae</taxon>
        <taxon>Candidatus Thalassospirochaeta</taxon>
    </lineage>
</organism>
<dbReference type="GO" id="GO:0070063">
    <property type="term" value="F:RNA polymerase binding"/>
    <property type="evidence" value="ECO:0007669"/>
    <property type="project" value="InterPro"/>
</dbReference>
<keyword evidence="9" id="KW-0251">Elongation factor</keyword>
<accession>A0AAJ1IAZ7</accession>
<dbReference type="InterPro" id="IPR001437">
    <property type="entry name" value="Tscrpt_elong_fac_GreA/B_C"/>
</dbReference>
<dbReference type="InterPro" id="IPR036805">
    <property type="entry name" value="Tscrpt_elong_fac_GreA/B_N_sf"/>
</dbReference>
<dbReference type="SUPFAM" id="SSF46557">
    <property type="entry name" value="GreA transcript cleavage protein, N-terminal domain"/>
    <property type="match status" value="1"/>
</dbReference>
<comment type="similarity">
    <text evidence="1 6">Belongs to the GreA/GreB family.</text>
</comment>
<dbReference type="InterPro" id="IPR023459">
    <property type="entry name" value="Tscrpt_elong_fac_GreA/B_fam"/>
</dbReference>
<evidence type="ECO:0000256" key="2">
    <source>
        <dbReference type="ARBA" id="ARBA00013729"/>
    </source>
</evidence>
<dbReference type="Proteomes" id="UP001221217">
    <property type="component" value="Unassembled WGS sequence"/>
</dbReference>
<keyword evidence="5 6" id="KW-0804">Transcription</keyword>
<dbReference type="GO" id="GO:0032784">
    <property type="term" value="P:regulation of DNA-templated transcription elongation"/>
    <property type="evidence" value="ECO:0007669"/>
    <property type="project" value="InterPro"/>
</dbReference>
<dbReference type="FunFam" id="1.10.287.180:FF:000001">
    <property type="entry name" value="Transcription elongation factor GreA"/>
    <property type="match status" value="1"/>
</dbReference>
<dbReference type="InterPro" id="IPR022691">
    <property type="entry name" value="Tscrpt_elong_fac_GreA/B_N"/>
</dbReference>
<reference evidence="9 10" key="1">
    <citation type="submission" date="2022-12" db="EMBL/GenBank/DDBJ databases">
        <title>Metagenome assembled genome from gulf of manar.</title>
        <authorList>
            <person name="Kohli P."/>
            <person name="Pk S."/>
            <person name="Venkata Ramana C."/>
            <person name="Sasikala C."/>
        </authorList>
    </citation>
    <scope>NUCLEOTIDE SEQUENCE [LARGE SCALE GENOMIC DNA]</scope>
    <source>
        <strain evidence="9">JB008</strain>
    </source>
</reference>
<evidence type="ECO:0000256" key="4">
    <source>
        <dbReference type="ARBA" id="ARBA00023125"/>
    </source>
</evidence>
<dbReference type="InterPro" id="IPR006359">
    <property type="entry name" value="Tscrpt_elong_fac_GreA"/>
</dbReference>
<dbReference type="GO" id="GO:0006354">
    <property type="term" value="P:DNA-templated transcription elongation"/>
    <property type="evidence" value="ECO:0007669"/>
    <property type="project" value="TreeGrafter"/>
</dbReference>
<evidence type="ECO:0000313" key="9">
    <source>
        <dbReference type="EMBL" id="MDC7225884.1"/>
    </source>
</evidence>
<keyword evidence="3 6" id="KW-0805">Transcription regulation</keyword>
<proteinExistence type="inferred from homology"/>
<dbReference type="NCBIfam" id="TIGR01462">
    <property type="entry name" value="greA"/>
    <property type="match status" value="1"/>
</dbReference>
<gene>
    <name evidence="9" type="primary">greA</name>
    <name evidence="9" type="ORF">PQJ61_03870</name>
</gene>
<protein>
    <recommendedName>
        <fullName evidence="2 6">Transcription elongation factor GreA</fullName>
    </recommendedName>
</protein>
<feature type="domain" description="Transcription elongation factor GreA/GreB C-terminal" evidence="7">
    <location>
        <begin position="819"/>
        <end position="891"/>
    </location>
</feature>
<dbReference type="EMBL" id="JAQQAL010000010">
    <property type="protein sequence ID" value="MDC7225884.1"/>
    <property type="molecule type" value="Genomic_DNA"/>
</dbReference>
<dbReference type="PROSITE" id="PS00830">
    <property type="entry name" value="GREAB_2"/>
    <property type="match status" value="1"/>
</dbReference>
<keyword evidence="4 6" id="KW-0238">DNA-binding</keyword>
<evidence type="ECO:0000256" key="1">
    <source>
        <dbReference type="ARBA" id="ARBA00008213"/>
    </source>
</evidence>
<dbReference type="PROSITE" id="PS00829">
    <property type="entry name" value="GREAB_1"/>
    <property type="match status" value="1"/>
</dbReference>
<dbReference type="InterPro" id="IPR036953">
    <property type="entry name" value="GreA/GreB_C_sf"/>
</dbReference>
<dbReference type="PANTHER" id="PTHR30437">
    <property type="entry name" value="TRANSCRIPTION ELONGATION FACTOR GREA"/>
    <property type="match status" value="1"/>
</dbReference>
<evidence type="ECO:0000256" key="3">
    <source>
        <dbReference type="ARBA" id="ARBA00023015"/>
    </source>
</evidence>
<dbReference type="Gene3D" id="1.25.40.10">
    <property type="entry name" value="Tetratricopeptide repeat domain"/>
    <property type="match status" value="1"/>
</dbReference>
<evidence type="ECO:0000256" key="5">
    <source>
        <dbReference type="ARBA" id="ARBA00023163"/>
    </source>
</evidence>
<evidence type="ECO:0000256" key="6">
    <source>
        <dbReference type="RuleBase" id="RU000556"/>
    </source>
</evidence>
<dbReference type="InterPro" id="IPR018151">
    <property type="entry name" value="TF_GreA/GreB_CS"/>
</dbReference>
<dbReference type="Pfam" id="PF01272">
    <property type="entry name" value="GreA_GreB"/>
    <property type="match status" value="1"/>
</dbReference>
<evidence type="ECO:0000259" key="7">
    <source>
        <dbReference type="Pfam" id="PF01272"/>
    </source>
</evidence>
<dbReference type="GO" id="GO:0003677">
    <property type="term" value="F:DNA binding"/>
    <property type="evidence" value="ECO:0007669"/>
    <property type="project" value="UniProtKB-KW"/>
</dbReference>
<comment type="function">
    <text evidence="6">Necessary for efficient RNA polymerase transcription elongation past template-encoded arresting sites. The arresting sites in DNA have the property of trapping a certain fraction of elongating RNA polymerases that pass through, resulting in locked ternary complexes. Cleavage of the nascent transcript by cleavage factors such as GreA or GreB allows the resumption of elongation from the new 3'terminus. GreA releases sequences of 2 to 3 nucleotides.</text>
</comment>
<dbReference type="Gene3D" id="3.10.50.30">
    <property type="entry name" value="Transcription elongation factor, GreA/GreB, C-terminal domain"/>
    <property type="match status" value="1"/>
</dbReference>
<dbReference type="SUPFAM" id="SSF54534">
    <property type="entry name" value="FKBP-like"/>
    <property type="match status" value="1"/>
</dbReference>
<dbReference type="AlphaFoldDB" id="A0AAJ1IAZ7"/>
<keyword evidence="9" id="KW-0648">Protein biosynthesis</keyword>
<dbReference type="GO" id="GO:0003746">
    <property type="term" value="F:translation elongation factor activity"/>
    <property type="evidence" value="ECO:0007669"/>
    <property type="project" value="UniProtKB-KW"/>
</dbReference>
<evidence type="ECO:0000259" key="8">
    <source>
        <dbReference type="Pfam" id="PF03449"/>
    </source>
</evidence>
<name>A0AAJ1IAZ7_9SPIO</name>
<dbReference type="Gene3D" id="1.10.287.180">
    <property type="entry name" value="Transcription elongation factor, GreA/GreB, N-terminal domain"/>
    <property type="match status" value="1"/>
</dbReference>
<dbReference type="NCBIfam" id="NF011309">
    <property type="entry name" value="PRK14720.1"/>
    <property type="match status" value="1"/>
</dbReference>